<dbReference type="PANTHER" id="PTHR24379">
    <property type="entry name" value="KRAB AND ZINC FINGER DOMAIN-CONTAINING"/>
    <property type="match status" value="1"/>
</dbReference>
<dbReference type="OrthoDB" id="7285826at2759"/>
<keyword evidence="1" id="KW-0479">Metal-binding</keyword>
<evidence type="ECO:0000313" key="9">
    <source>
        <dbReference type="RefSeq" id="XP_026486411.2"/>
    </source>
</evidence>
<feature type="domain" description="C2H2-type" evidence="7">
    <location>
        <begin position="851"/>
        <end position="873"/>
    </location>
</feature>
<evidence type="ECO:0000256" key="2">
    <source>
        <dbReference type="ARBA" id="ARBA00022737"/>
    </source>
</evidence>
<name>A0A8B8HS33_VANTA</name>
<proteinExistence type="predicted"/>
<dbReference type="PROSITE" id="PS50157">
    <property type="entry name" value="ZINC_FINGER_C2H2_2"/>
    <property type="match status" value="6"/>
</dbReference>
<feature type="domain" description="C2H2-type" evidence="7">
    <location>
        <begin position="1654"/>
        <end position="1681"/>
    </location>
</feature>
<dbReference type="InterPro" id="IPR013087">
    <property type="entry name" value="Znf_C2H2_type"/>
</dbReference>
<sequence length="1829" mass="212518">MADDIDIEEHDVLDNPHIKNIFPDITNIKTEVIDYEEEENLDFDSENYGALQYETDPKDIEDDIPNLYQNRIILGTKPCASDSSSDDEETVPKLLETFVVLEDWGILLANNPCYCHSCQILFPTENALDSHKMTTHSFLIAVRNNKAIKSTSKSSISARLKFELDLEETSDNLCNHCNVVFPDEIALLKHSYELLPRKFACEFCDLVFESEVSCNIHKMIHSNVECFRCPICSCYFKYVNKLISHVTYQHRTELPDLPERVITNYKCAFCVAKFKNNKSYNGHILYHHPEFYNKTEDQVENDKFKCLPCNITFPSAYSEKIHRAAQHTSKPSDVTNRRIKLENKIKLEPLSPKKLSPQKIDLNRRPIPRSTLFKCNKCQLHFVSCIVAVEHTKRCVLKKGEWKCKKCRRSFKLVDRHSHTTQHKSSDRFKVITIEDDTLNKLLCRCISCKICFDERTLLKYHINGCTVSDSVNCNLCNFRVHEHAITKHKRIHNELGLEQFLVVDFVSADQLTTQKPEVKALSCVKKERRQLKKEKFYYYCPTCQCFMKVNKLPDKHNIGKCNTHLMKRICKLCGLKFSTKSFQTHKKEHKKFPNLKLRDLTFKNTQSLRKINPPFPDFKNCSKCNVKFFSGMALKSHVCDVEEAKICVYCGEKFSDLAYKLHVPFHEYSGKKKQVFTENIPELIKKYESLKIVWNILYLCEICDTILDDYDEVVEHSQNHFCNMESYNITINRCSICDIQIVSTCYEKHKQLHLANSVTKSSFKILRYNYDALLTDDWFNIFKALAKEQVDQILNKSKYKHTRSVRMELMVDGPIDLTIYQCVVCKIIVDCNAVAEHAENSLNCVNSIKFNCSMCHLSFSTKTSLNYHCYLHEKHLITNKTFRIISFNDEKDLYVNDSLRSKMNPESLKFIRCQHCGKLINKSKYKRHVDYHIYMAKKMSKEGKNQPKFLVRSKYKKTDLSKVHNFYKCKKCGVCVFRNNVVKHFCSTNKQKKQCSKCHLWFRSSHLNKHMMYHDKFKLTKYNINVFVFKNGKIERERRKEDQVVLYQCSDCSVCLHREMNIKRHICISDNYQKVCRLCEMPFHCSRMQIHEKFHEDKNFTKHNVTIKTFKSKDVLKNYPQKSKPATHLTNAKYRKTTVIPRHSKLNKNKPKTEELDPLFLRYAHLRNFKCTECNLLFVTPSALLEHQISCSTDNYGVKCDTCGLIFHKSMINLHQGLQRCGPRSGKLFIVTIDAKDGAKYDDTKSLYRCNKCGIHFTSFRAIFNHVKSDHIIVMKPTKCDICNLLMSCHSCPRHKLIHHDRHLALSDLITLNVVDLSLSKALKDQSNKIVNIIDYVSDVDESDGEDKRAAKRKTCGDEGIPNKYIKLNTAVSEKTLSSSPSGSFIDEIYNCEICNLNFLHRRTLERHINEGRHNERKFKCPKCNLIFTQNSLTRHIKLHHDADDLSVVHYERKSLPSDHLEFDEVNRSLNKGLNNQKINELVDIDNDPELDETVDRNKQVTFKRKSCTDVEIPKKHIKLNTTSSERTVRSSISNSLIEEIYKCDICELNFLHKRTLDRHINEGRHNERKFNCPECDLIFTQNSLTRHLKLHHDPNYTLTHNRKTVSPKVMDKSADDAEANVKVIDKPLIVADEAKAAVTTFQQTNKLTNKLYKCSECDVYFTFADACHDHVTSHVSLDPTEYIACKLCDLQFLCEYLGSHMKGHREKSFSIDELIVEEYHINDGKIKVDTYSAADRLKSKLVTTTTHFDTEDEKNERDENTVDSTASVTESKAHYIDDVISNEDSPSNDGEINKEVDDVEIVTAPSSESENMLEVKSTSLILTDISS</sequence>
<keyword evidence="4" id="KW-0862">Zinc</keyword>
<evidence type="ECO:0000313" key="8">
    <source>
        <dbReference type="Proteomes" id="UP001652626"/>
    </source>
</evidence>
<gene>
    <name evidence="9" type="primary">LOC113393636</name>
</gene>
<keyword evidence="8" id="KW-1185">Reference proteome</keyword>
<dbReference type="OMA" id="ICIDDAN"/>
<keyword evidence="2" id="KW-0677">Repeat</keyword>
<accession>A0A8B8HS33</accession>
<dbReference type="GO" id="GO:0008270">
    <property type="term" value="F:zinc ion binding"/>
    <property type="evidence" value="ECO:0007669"/>
    <property type="project" value="UniProtKB-KW"/>
</dbReference>
<dbReference type="PROSITE" id="PS00028">
    <property type="entry name" value="ZINC_FINGER_C2H2_1"/>
    <property type="match status" value="11"/>
</dbReference>
<protein>
    <submittedName>
        <fullName evidence="9">Zinc finger protein 729-like</fullName>
    </submittedName>
</protein>
<evidence type="ECO:0000256" key="1">
    <source>
        <dbReference type="ARBA" id="ARBA00022723"/>
    </source>
</evidence>
<dbReference type="SUPFAM" id="SSF57667">
    <property type="entry name" value="beta-beta-alpha zinc fingers"/>
    <property type="match status" value="3"/>
</dbReference>
<evidence type="ECO:0000256" key="6">
    <source>
        <dbReference type="SAM" id="MobiDB-lite"/>
    </source>
</evidence>
<dbReference type="InterPro" id="IPR036236">
    <property type="entry name" value="Znf_C2H2_sf"/>
</dbReference>
<dbReference type="GeneID" id="113393636"/>
<dbReference type="Proteomes" id="UP001652626">
    <property type="component" value="Chromosome 31"/>
</dbReference>
<evidence type="ECO:0000256" key="3">
    <source>
        <dbReference type="ARBA" id="ARBA00022771"/>
    </source>
</evidence>
<evidence type="ECO:0000256" key="5">
    <source>
        <dbReference type="PROSITE-ProRule" id="PRU00042"/>
    </source>
</evidence>
<feature type="domain" description="C2H2-type" evidence="7">
    <location>
        <begin position="1249"/>
        <end position="1272"/>
    </location>
</feature>
<evidence type="ECO:0000259" key="7">
    <source>
        <dbReference type="PROSITE" id="PS50157"/>
    </source>
</evidence>
<feature type="region of interest" description="Disordered" evidence="6">
    <location>
        <begin position="1750"/>
        <end position="1770"/>
    </location>
</feature>
<dbReference type="Gene3D" id="3.30.160.60">
    <property type="entry name" value="Classic Zinc Finger"/>
    <property type="match status" value="4"/>
</dbReference>
<evidence type="ECO:0000256" key="4">
    <source>
        <dbReference type="ARBA" id="ARBA00022833"/>
    </source>
</evidence>
<dbReference type="PANTHER" id="PTHR24379:SF121">
    <property type="entry name" value="C2H2-TYPE DOMAIN-CONTAINING PROTEIN"/>
    <property type="match status" value="1"/>
</dbReference>
<feature type="domain" description="C2H2-type" evidence="7">
    <location>
        <begin position="227"/>
        <end position="255"/>
    </location>
</feature>
<feature type="domain" description="C2H2-type" evidence="7">
    <location>
        <begin position="1391"/>
        <end position="1420"/>
    </location>
</feature>
<organism evidence="8 9">
    <name type="scientific">Vanessa tameamea</name>
    <name type="common">Kamehameha butterfly</name>
    <dbReference type="NCBI Taxonomy" id="334116"/>
    <lineage>
        <taxon>Eukaryota</taxon>
        <taxon>Metazoa</taxon>
        <taxon>Ecdysozoa</taxon>
        <taxon>Arthropoda</taxon>
        <taxon>Hexapoda</taxon>
        <taxon>Insecta</taxon>
        <taxon>Pterygota</taxon>
        <taxon>Neoptera</taxon>
        <taxon>Endopterygota</taxon>
        <taxon>Lepidoptera</taxon>
        <taxon>Glossata</taxon>
        <taxon>Ditrysia</taxon>
        <taxon>Papilionoidea</taxon>
        <taxon>Nymphalidae</taxon>
        <taxon>Nymphalinae</taxon>
        <taxon>Vanessa</taxon>
    </lineage>
</organism>
<reference evidence="9" key="1">
    <citation type="submission" date="2025-08" db="UniProtKB">
        <authorList>
            <consortium name="RefSeq"/>
        </authorList>
    </citation>
    <scope>IDENTIFICATION</scope>
    <source>
        <tissue evidence="9">Whole body</tissue>
    </source>
</reference>
<dbReference type="RefSeq" id="XP_026486411.2">
    <property type="nucleotide sequence ID" value="XM_026630626.2"/>
</dbReference>
<keyword evidence="3 5" id="KW-0863">Zinc-finger</keyword>
<feature type="domain" description="C2H2-type" evidence="7">
    <location>
        <begin position="1543"/>
        <end position="1572"/>
    </location>
</feature>
<dbReference type="SMART" id="SM00355">
    <property type="entry name" value="ZnF_C2H2"/>
    <property type="match status" value="23"/>
</dbReference>